<dbReference type="AlphaFoldDB" id="A0AAW2A5G5"/>
<dbReference type="EMBL" id="JAWDJR010000010">
    <property type="protein sequence ID" value="KAK9968108.1"/>
    <property type="molecule type" value="Genomic_DNA"/>
</dbReference>
<reference evidence="1 2" key="1">
    <citation type="submission" date="2024-05" db="EMBL/GenBank/DDBJ databases">
        <title>A high-quality chromosomal-level genome assembly of Topmouth culter (Culter alburnus).</title>
        <authorList>
            <person name="Zhao H."/>
        </authorList>
    </citation>
    <scope>NUCLEOTIDE SEQUENCE [LARGE SCALE GENOMIC DNA]</scope>
    <source>
        <strain evidence="1">CATC2023</strain>
        <tissue evidence="1">Muscle</tissue>
    </source>
</reference>
<gene>
    <name evidence="1" type="ORF">ABG768_002450</name>
</gene>
<organism evidence="1 2">
    <name type="scientific">Culter alburnus</name>
    <name type="common">Topmouth culter</name>
    <dbReference type="NCBI Taxonomy" id="194366"/>
    <lineage>
        <taxon>Eukaryota</taxon>
        <taxon>Metazoa</taxon>
        <taxon>Chordata</taxon>
        <taxon>Craniata</taxon>
        <taxon>Vertebrata</taxon>
        <taxon>Euteleostomi</taxon>
        <taxon>Actinopterygii</taxon>
        <taxon>Neopterygii</taxon>
        <taxon>Teleostei</taxon>
        <taxon>Ostariophysi</taxon>
        <taxon>Cypriniformes</taxon>
        <taxon>Xenocyprididae</taxon>
        <taxon>Xenocypridinae</taxon>
        <taxon>Culter</taxon>
    </lineage>
</organism>
<accession>A0AAW2A5G5</accession>
<protein>
    <submittedName>
        <fullName evidence="1">Uncharacterized protein</fullName>
    </submittedName>
</protein>
<sequence length="110" mass="11962">MLQMTLGKGRGPAYGGIVNPSLAHAITRANTLMAINGEQMHRWLMWSSGSQRSAGVWPKGEYRHGAFGTPPGEETAALSLHGVCTLFSFFHIHQPAEHGMNTLHLVHCSI</sequence>
<evidence type="ECO:0000313" key="1">
    <source>
        <dbReference type="EMBL" id="KAK9968108.1"/>
    </source>
</evidence>
<proteinExistence type="predicted"/>
<comment type="caution">
    <text evidence="1">The sequence shown here is derived from an EMBL/GenBank/DDBJ whole genome shotgun (WGS) entry which is preliminary data.</text>
</comment>
<keyword evidence="2" id="KW-1185">Reference proteome</keyword>
<dbReference type="Proteomes" id="UP001479290">
    <property type="component" value="Unassembled WGS sequence"/>
</dbReference>
<name>A0AAW2A5G5_CULAL</name>
<evidence type="ECO:0000313" key="2">
    <source>
        <dbReference type="Proteomes" id="UP001479290"/>
    </source>
</evidence>